<accession>A0A024WQ93</accession>
<protein>
    <submittedName>
        <fullName evidence="1">Uncharacterized protein</fullName>
    </submittedName>
</protein>
<reference evidence="1 2" key="1">
    <citation type="submission" date="2013-02" db="EMBL/GenBank/DDBJ databases">
        <title>The Genome Annotation of Plasmodium falciparum MaliPS096_E11.</title>
        <authorList>
            <consortium name="The Broad Institute Genome Sequencing Platform"/>
            <consortium name="The Broad Institute Genome Sequencing Center for Infectious Disease"/>
            <person name="Neafsey D."/>
            <person name="Hoffman S."/>
            <person name="Volkman S."/>
            <person name="Rosenthal P."/>
            <person name="Walker B."/>
            <person name="Young S.K."/>
            <person name="Zeng Q."/>
            <person name="Gargeya S."/>
            <person name="Fitzgerald M."/>
            <person name="Haas B."/>
            <person name="Abouelleil A."/>
            <person name="Allen A.W."/>
            <person name="Alvarado L."/>
            <person name="Arachchi H.M."/>
            <person name="Berlin A.M."/>
            <person name="Chapman S.B."/>
            <person name="Gainer-Dewar J."/>
            <person name="Goldberg J."/>
            <person name="Griggs A."/>
            <person name="Gujja S."/>
            <person name="Hansen M."/>
            <person name="Howarth C."/>
            <person name="Imamovic A."/>
            <person name="Ireland A."/>
            <person name="Larimer J."/>
            <person name="McCowan C."/>
            <person name="Murphy C."/>
            <person name="Pearson M."/>
            <person name="Poon T.W."/>
            <person name="Priest M."/>
            <person name="Roberts A."/>
            <person name="Saif S."/>
            <person name="Shea T."/>
            <person name="Sisk P."/>
            <person name="Sykes S."/>
            <person name="Wortman J."/>
            <person name="Nusbaum C."/>
            <person name="Birren B."/>
        </authorList>
    </citation>
    <scope>NUCLEOTIDE SEQUENCE [LARGE SCALE GENOMIC DNA]</scope>
    <source>
        <strain evidence="1 2">MaliPS096_E11</strain>
    </source>
</reference>
<organism evidence="1 2">
    <name type="scientific">Plasmodium falciparum MaliPS096_E11</name>
    <dbReference type="NCBI Taxonomy" id="1036727"/>
    <lineage>
        <taxon>Eukaryota</taxon>
        <taxon>Sar</taxon>
        <taxon>Alveolata</taxon>
        <taxon>Apicomplexa</taxon>
        <taxon>Aconoidasida</taxon>
        <taxon>Haemosporida</taxon>
        <taxon>Plasmodiidae</taxon>
        <taxon>Plasmodium</taxon>
        <taxon>Plasmodium (Laverania)</taxon>
    </lineage>
</organism>
<dbReference type="AlphaFoldDB" id="A0A024WQ93"/>
<gene>
    <name evidence="1" type="ORF">PFMALIP_03098</name>
</gene>
<name>A0A024WQ93_PLAFA</name>
<evidence type="ECO:0000313" key="1">
    <source>
        <dbReference type="EMBL" id="ETW48860.1"/>
    </source>
</evidence>
<dbReference type="Proteomes" id="UP000030699">
    <property type="component" value="Unassembled WGS sequence"/>
</dbReference>
<evidence type="ECO:0000313" key="2">
    <source>
        <dbReference type="Proteomes" id="UP000030699"/>
    </source>
</evidence>
<reference evidence="1 2" key="2">
    <citation type="submission" date="2013-02" db="EMBL/GenBank/DDBJ databases">
        <title>The Genome Sequence of Plasmodium falciparum MaliPS096_E11.</title>
        <authorList>
            <consortium name="The Broad Institute Genome Sequencing Platform"/>
            <consortium name="The Broad Institute Genome Sequencing Center for Infectious Disease"/>
            <person name="Neafsey D."/>
            <person name="Cheeseman I."/>
            <person name="Volkman S."/>
            <person name="Adams J."/>
            <person name="Walker B."/>
            <person name="Young S.K."/>
            <person name="Zeng Q."/>
            <person name="Gargeya S."/>
            <person name="Fitzgerald M."/>
            <person name="Haas B."/>
            <person name="Abouelleil A."/>
            <person name="Alvarado L."/>
            <person name="Arachchi H.M."/>
            <person name="Berlin A.M."/>
            <person name="Chapman S.B."/>
            <person name="Dewar J."/>
            <person name="Goldberg J."/>
            <person name="Griggs A."/>
            <person name="Gujja S."/>
            <person name="Hansen M."/>
            <person name="Howarth C."/>
            <person name="Imamovic A."/>
            <person name="Larimer J."/>
            <person name="McCowan C."/>
            <person name="Murphy C."/>
            <person name="Neiman D."/>
            <person name="Pearson M."/>
            <person name="Priest M."/>
            <person name="Roberts A."/>
            <person name="Saif S."/>
            <person name="Shea T."/>
            <person name="Sisk P."/>
            <person name="Sykes S."/>
            <person name="Wortman J."/>
            <person name="Nusbaum C."/>
            <person name="Birren B."/>
        </authorList>
    </citation>
    <scope>NUCLEOTIDE SEQUENCE [LARGE SCALE GENOMIC DNA]</scope>
    <source>
        <strain evidence="1 2">MaliPS096_E11</strain>
    </source>
</reference>
<proteinExistence type="predicted"/>
<dbReference type="EMBL" id="KI925557">
    <property type="protein sequence ID" value="ETW48860.1"/>
    <property type="molecule type" value="Genomic_DNA"/>
</dbReference>
<sequence length="62" mass="7420">MILDEVKCRRMATYVRIVVVVDLNWTTKEQLNLTLVPNRVPYYHISKKKVIEEVDLKYVRAK</sequence>